<sequence length="208" mass="23795">MPSYELFYFNARGRGEVARMCFHFAGVPFKDSRIAHEEWRSVKGDTSKFPYGQMPSLLIDGKPLTESHAINRFVARVTNLDGGSDPVETAFLDQAYEVFRCFVDETYTFYITALGYAQGDKDQLYKEQFVPAVQKHFPKIIGLLKPNGFFGNKGPSYVDFYVAGYMESFLKQGFAEVNKFPPLVKHLTDVRNIPQLQEYLKNRPDTIS</sequence>
<dbReference type="Proteomes" id="UP000659654">
    <property type="component" value="Unassembled WGS sequence"/>
</dbReference>
<reference evidence="10" key="1">
    <citation type="submission" date="2016-11" db="UniProtKB">
        <authorList>
            <consortium name="WormBaseParasite"/>
        </authorList>
    </citation>
    <scope>IDENTIFICATION</scope>
</reference>
<dbReference type="InterPro" id="IPR040079">
    <property type="entry name" value="Glutathione_S-Trfase"/>
</dbReference>
<dbReference type="EC" id="2.5.1.18" evidence="1"/>
<dbReference type="WBParaSite" id="BXY_0299800.1">
    <property type="protein sequence ID" value="BXY_0299800.1"/>
    <property type="gene ID" value="BXY_0299800"/>
</dbReference>
<dbReference type="Gene3D" id="1.20.1050.130">
    <property type="match status" value="1"/>
</dbReference>
<feature type="domain" description="GST N-terminal" evidence="5">
    <location>
        <begin position="2"/>
        <end position="82"/>
    </location>
</feature>
<dbReference type="AlphaFoldDB" id="A0A1I7RQK4"/>
<dbReference type="PROSITE" id="PS50405">
    <property type="entry name" value="GST_CTER"/>
    <property type="match status" value="1"/>
</dbReference>
<dbReference type="SUPFAM" id="SSF47616">
    <property type="entry name" value="GST C-terminal domain-like"/>
    <property type="match status" value="1"/>
</dbReference>
<evidence type="ECO:0000256" key="4">
    <source>
        <dbReference type="ARBA" id="ARBA00047960"/>
    </source>
</evidence>
<dbReference type="InterPro" id="IPR036282">
    <property type="entry name" value="Glutathione-S-Trfase_C_sf"/>
</dbReference>
<evidence type="ECO:0000256" key="1">
    <source>
        <dbReference type="ARBA" id="ARBA00012452"/>
    </source>
</evidence>
<name>A0A1I7RQK4_BURXY</name>
<evidence type="ECO:0000259" key="5">
    <source>
        <dbReference type="PROSITE" id="PS50404"/>
    </source>
</evidence>
<evidence type="ECO:0000313" key="10">
    <source>
        <dbReference type="WBParaSite" id="BXY_0299800.1"/>
    </source>
</evidence>
<dbReference type="InterPro" id="IPR050213">
    <property type="entry name" value="GST_superfamily"/>
</dbReference>
<dbReference type="InterPro" id="IPR004045">
    <property type="entry name" value="Glutathione_S-Trfase_N"/>
</dbReference>
<comment type="similarity">
    <text evidence="3">Belongs to the GST superfamily. Sigma family.</text>
</comment>
<dbReference type="EMBL" id="CAJFDI010000003">
    <property type="protein sequence ID" value="CAD5219447.1"/>
    <property type="molecule type" value="Genomic_DNA"/>
</dbReference>
<evidence type="ECO:0000313" key="7">
    <source>
        <dbReference type="EMBL" id="CAD5219447.1"/>
    </source>
</evidence>
<dbReference type="InterPro" id="IPR036249">
    <property type="entry name" value="Thioredoxin-like_sf"/>
</dbReference>
<keyword evidence="9" id="KW-1185">Reference proteome</keyword>
<gene>
    <name evidence="7" type="ORF">BXYJ_LOCUS5683</name>
</gene>
<dbReference type="Proteomes" id="UP000582659">
    <property type="component" value="Unassembled WGS sequence"/>
</dbReference>
<dbReference type="GO" id="GO:0004364">
    <property type="term" value="F:glutathione transferase activity"/>
    <property type="evidence" value="ECO:0007669"/>
    <property type="project" value="UniProtKB-EC"/>
</dbReference>
<evidence type="ECO:0000313" key="9">
    <source>
        <dbReference type="Proteomes" id="UP000659654"/>
    </source>
</evidence>
<dbReference type="CDD" id="cd03039">
    <property type="entry name" value="GST_N_Sigma_like"/>
    <property type="match status" value="1"/>
</dbReference>
<dbReference type="SFLD" id="SFLDG01205">
    <property type="entry name" value="AMPS.1"/>
    <property type="match status" value="1"/>
</dbReference>
<dbReference type="SFLD" id="SFLDS00019">
    <property type="entry name" value="Glutathione_Transferase_(cytos"/>
    <property type="match status" value="1"/>
</dbReference>
<accession>A0A1I7RQK4</accession>
<dbReference type="PROSITE" id="PS50404">
    <property type="entry name" value="GST_NTER"/>
    <property type="match status" value="1"/>
</dbReference>
<feature type="domain" description="GST C-terminal" evidence="6">
    <location>
        <begin position="85"/>
        <end position="208"/>
    </location>
</feature>
<dbReference type="Pfam" id="PF14497">
    <property type="entry name" value="GST_C_3"/>
    <property type="match status" value="1"/>
</dbReference>
<dbReference type="SFLD" id="SFLDG00363">
    <property type="entry name" value="AMPS_(cytGST):_Alpha-__Mu-__Pi"/>
    <property type="match status" value="1"/>
</dbReference>
<dbReference type="SMR" id="A0A1I7RQK4"/>
<reference evidence="7" key="2">
    <citation type="submission" date="2020-09" db="EMBL/GenBank/DDBJ databases">
        <authorList>
            <person name="Kikuchi T."/>
        </authorList>
    </citation>
    <scope>NUCLEOTIDE SEQUENCE</scope>
    <source>
        <strain evidence="7">Ka4C1</strain>
    </source>
</reference>
<evidence type="ECO:0000256" key="3">
    <source>
        <dbReference type="ARBA" id="ARBA00038317"/>
    </source>
</evidence>
<dbReference type="EMBL" id="CAJFCV020000003">
    <property type="protein sequence ID" value="CAG9104735.1"/>
    <property type="molecule type" value="Genomic_DNA"/>
</dbReference>
<proteinExistence type="inferred from homology"/>
<evidence type="ECO:0000313" key="8">
    <source>
        <dbReference type="Proteomes" id="UP000095284"/>
    </source>
</evidence>
<dbReference type="OrthoDB" id="414243at2759"/>
<dbReference type="FunFam" id="3.40.30.10:FF:000258">
    <property type="entry name" value="Glutathione S-transferase"/>
    <property type="match status" value="1"/>
</dbReference>
<comment type="catalytic activity">
    <reaction evidence="4">
        <text>RX + glutathione = an S-substituted glutathione + a halide anion + H(+)</text>
        <dbReference type="Rhea" id="RHEA:16437"/>
        <dbReference type="ChEBI" id="CHEBI:15378"/>
        <dbReference type="ChEBI" id="CHEBI:16042"/>
        <dbReference type="ChEBI" id="CHEBI:17792"/>
        <dbReference type="ChEBI" id="CHEBI:57925"/>
        <dbReference type="ChEBI" id="CHEBI:90779"/>
        <dbReference type="EC" id="2.5.1.18"/>
    </reaction>
</comment>
<dbReference type="eggNOG" id="KOG1695">
    <property type="taxonomic scope" value="Eukaryota"/>
</dbReference>
<keyword evidence="2" id="KW-0808">Transferase</keyword>
<evidence type="ECO:0000259" key="6">
    <source>
        <dbReference type="PROSITE" id="PS50405"/>
    </source>
</evidence>
<evidence type="ECO:0000256" key="2">
    <source>
        <dbReference type="ARBA" id="ARBA00022679"/>
    </source>
</evidence>
<dbReference type="InterPro" id="IPR004046">
    <property type="entry name" value="GST_C"/>
</dbReference>
<dbReference type="GO" id="GO:0006749">
    <property type="term" value="P:glutathione metabolic process"/>
    <property type="evidence" value="ECO:0007669"/>
    <property type="project" value="TreeGrafter"/>
</dbReference>
<organism evidence="8 10">
    <name type="scientific">Bursaphelenchus xylophilus</name>
    <name type="common">Pinewood nematode worm</name>
    <name type="synonym">Aphelenchoides xylophilus</name>
    <dbReference type="NCBI Taxonomy" id="6326"/>
    <lineage>
        <taxon>Eukaryota</taxon>
        <taxon>Metazoa</taxon>
        <taxon>Ecdysozoa</taxon>
        <taxon>Nematoda</taxon>
        <taxon>Chromadorea</taxon>
        <taxon>Rhabditida</taxon>
        <taxon>Tylenchina</taxon>
        <taxon>Tylenchomorpha</taxon>
        <taxon>Aphelenchoidea</taxon>
        <taxon>Aphelenchoididae</taxon>
        <taxon>Bursaphelenchus</taxon>
    </lineage>
</organism>
<dbReference type="PANTHER" id="PTHR11571">
    <property type="entry name" value="GLUTATHIONE S-TRANSFERASE"/>
    <property type="match status" value="1"/>
</dbReference>
<protein>
    <recommendedName>
        <fullName evidence="1">glutathione transferase</fullName>
        <ecNumber evidence="1">2.5.1.18</ecNumber>
    </recommendedName>
</protein>
<dbReference type="PANTHER" id="PTHR11571:SF224">
    <property type="entry name" value="HEMATOPOIETIC PROSTAGLANDIN D SYNTHASE"/>
    <property type="match status" value="1"/>
</dbReference>
<dbReference type="SUPFAM" id="SSF52833">
    <property type="entry name" value="Thioredoxin-like"/>
    <property type="match status" value="1"/>
</dbReference>
<dbReference type="Pfam" id="PF02798">
    <property type="entry name" value="GST_N"/>
    <property type="match status" value="1"/>
</dbReference>
<dbReference type="Proteomes" id="UP000095284">
    <property type="component" value="Unplaced"/>
</dbReference>
<dbReference type="InterPro" id="IPR010987">
    <property type="entry name" value="Glutathione-S-Trfase_C-like"/>
</dbReference>